<dbReference type="GO" id="GO:0051301">
    <property type="term" value="P:cell division"/>
    <property type="evidence" value="ECO:0007669"/>
    <property type="project" value="InterPro"/>
</dbReference>
<keyword evidence="2" id="KW-0217">Developmental protein</keyword>
<dbReference type="SUPFAM" id="SSF46689">
    <property type="entry name" value="Homeodomain-like"/>
    <property type="match status" value="1"/>
</dbReference>
<dbReference type="SMART" id="SM00389">
    <property type="entry name" value="HOX"/>
    <property type="match status" value="1"/>
</dbReference>
<dbReference type="GO" id="GO:0003700">
    <property type="term" value="F:DNA-binding transcription factor activity"/>
    <property type="evidence" value="ECO:0007669"/>
    <property type="project" value="InterPro"/>
</dbReference>
<dbReference type="OrthoDB" id="768142at2759"/>
<accession>A0A484NCZ1</accession>
<keyword evidence="14" id="KW-1185">Reference proteome</keyword>
<dbReference type="AlphaFoldDB" id="A0A484NCZ1"/>
<comment type="subcellular location">
    <subcellularLocation>
        <location evidence="1 9 10">Nucleus</location>
    </subcellularLocation>
</comment>
<evidence type="ECO:0000256" key="5">
    <source>
        <dbReference type="ARBA" id="ARBA00023155"/>
    </source>
</evidence>
<dbReference type="PANTHER" id="PTHR47716">
    <property type="entry name" value="WUSCHEL-RELATED HOMEOBOX 4"/>
    <property type="match status" value="1"/>
</dbReference>
<dbReference type="InterPro" id="IPR044186">
    <property type="entry name" value="WOX4"/>
</dbReference>
<dbReference type="Gene3D" id="1.10.10.60">
    <property type="entry name" value="Homeodomain-like"/>
    <property type="match status" value="1"/>
</dbReference>
<sequence>MKATPLSLSHFECARLRPPRADVRETSAAALDLESFARGGDGSWGESRLTAGGGTRWNPTEEQIGVLEMMYRGGMRAPNARQIEHITAQLEKYGRIEGKNVFYWFQNHKARERQRHKRNAAACSSASPSSFNHHHHHRSRRQHIHSPPALLTLDPLLMAVGETTFRREGEEMAASPIKKNGNSFEEMKLEEEDDKTLQLFPLHPEFNWKIR</sequence>
<protein>
    <recommendedName>
        <fullName evidence="12">Homeobox domain-containing protein</fullName>
    </recommendedName>
</protein>
<dbReference type="GO" id="GO:0003677">
    <property type="term" value="F:DNA binding"/>
    <property type="evidence" value="ECO:0007669"/>
    <property type="project" value="UniProtKB-UniRule"/>
</dbReference>
<feature type="compositionally biased region" description="Basic residues" evidence="11">
    <location>
        <begin position="132"/>
        <end position="144"/>
    </location>
</feature>
<keyword evidence="3" id="KW-0805">Transcription regulation</keyword>
<keyword evidence="5 9" id="KW-0371">Homeobox</keyword>
<dbReference type="InterPro" id="IPR009057">
    <property type="entry name" value="Homeodomain-like_sf"/>
</dbReference>
<evidence type="ECO:0000256" key="10">
    <source>
        <dbReference type="RuleBase" id="RU000682"/>
    </source>
</evidence>
<evidence type="ECO:0000256" key="4">
    <source>
        <dbReference type="ARBA" id="ARBA00023125"/>
    </source>
</evidence>
<evidence type="ECO:0000256" key="2">
    <source>
        <dbReference type="ARBA" id="ARBA00022473"/>
    </source>
</evidence>
<organism evidence="13 14">
    <name type="scientific">Cuscuta campestris</name>
    <dbReference type="NCBI Taxonomy" id="132261"/>
    <lineage>
        <taxon>Eukaryota</taxon>
        <taxon>Viridiplantae</taxon>
        <taxon>Streptophyta</taxon>
        <taxon>Embryophyta</taxon>
        <taxon>Tracheophyta</taxon>
        <taxon>Spermatophyta</taxon>
        <taxon>Magnoliopsida</taxon>
        <taxon>eudicotyledons</taxon>
        <taxon>Gunneridae</taxon>
        <taxon>Pentapetalae</taxon>
        <taxon>asterids</taxon>
        <taxon>lamiids</taxon>
        <taxon>Solanales</taxon>
        <taxon>Convolvulaceae</taxon>
        <taxon>Cuscuteae</taxon>
        <taxon>Cuscuta</taxon>
        <taxon>Cuscuta subgen. Grammica</taxon>
        <taxon>Cuscuta sect. Cleistogrammica</taxon>
    </lineage>
</organism>
<evidence type="ECO:0000256" key="11">
    <source>
        <dbReference type="SAM" id="MobiDB-lite"/>
    </source>
</evidence>
<dbReference type="GO" id="GO:0010087">
    <property type="term" value="P:phloem or xylem histogenesis"/>
    <property type="evidence" value="ECO:0007669"/>
    <property type="project" value="InterPro"/>
</dbReference>
<keyword evidence="6" id="KW-0804">Transcription</keyword>
<keyword evidence="7 9" id="KW-0539">Nucleus</keyword>
<keyword evidence="4 9" id="KW-0238">DNA-binding</keyword>
<dbReference type="InterPro" id="IPR001356">
    <property type="entry name" value="HD"/>
</dbReference>
<dbReference type="GO" id="GO:0005634">
    <property type="term" value="C:nucleus"/>
    <property type="evidence" value="ECO:0007669"/>
    <property type="project" value="UniProtKB-SubCell"/>
</dbReference>
<evidence type="ECO:0000256" key="1">
    <source>
        <dbReference type="ARBA" id="ARBA00004123"/>
    </source>
</evidence>
<evidence type="ECO:0000256" key="8">
    <source>
        <dbReference type="ARBA" id="ARBA00024040"/>
    </source>
</evidence>
<evidence type="ECO:0000259" key="12">
    <source>
        <dbReference type="PROSITE" id="PS50071"/>
    </source>
</evidence>
<feature type="domain" description="Homeobox" evidence="12">
    <location>
        <begin position="50"/>
        <end position="115"/>
    </location>
</feature>
<evidence type="ECO:0000313" key="14">
    <source>
        <dbReference type="Proteomes" id="UP000595140"/>
    </source>
</evidence>
<dbReference type="PROSITE" id="PS50071">
    <property type="entry name" value="HOMEOBOX_2"/>
    <property type="match status" value="1"/>
</dbReference>
<dbReference type="Proteomes" id="UP000595140">
    <property type="component" value="Unassembled WGS sequence"/>
</dbReference>
<evidence type="ECO:0000256" key="6">
    <source>
        <dbReference type="ARBA" id="ARBA00023163"/>
    </source>
</evidence>
<proteinExistence type="inferred from homology"/>
<dbReference type="EMBL" id="OOIL02006641">
    <property type="protein sequence ID" value="VFQ99092.1"/>
    <property type="molecule type" value="Genomic_DNA"/>
</dbReference>
<evidence type="ECO:0000313" key="13">
    <source>
        <dbReference type="EMBL" id="VFQ99092.1"/>
    </source>
</evidence>
<feature type="DNA-binding region" description="Homeobox" evidence="9">
    <location>
        <begin position="52"/>
        <end position="116"/>
    </location>
</feature>
<dbReference type="PANTHER" id="PTHR47716:SF1">
    <property type="entry name" value="WUSCHEL-RELATED HOMEOBOX 4"/>
    <property type="match status" value="1"/>
</dbReference>
<dbReference type="CDD" id="cd00086">
    <property type="entry name" value="homeodomain"/>
    <property type="match status" value="1"/>
</dbReference>
<dbReference type="FunFam" id="1.10.10.60:FF:000146">
    <property type="entry name" value="WUSCHEL-related homeobox 4"/>
    <property type="match status" value="1"/>
</dbReference>
<comment type="similarity">
    <text evidence="8">Belongs to the WUS homeobox family.</text>
</comment>
<evidence type="ECO:0000256" key="3">
    <source>
        <dbReference type="ARBA" id="ARBA00023015"/>
    </source>
</evidence>
<evidence type="ECO:0000256" key="7">
    <source>
        <dbReference type="ARBA" id="ARBA00023242"/>
    </source>
</evidence>
<dbReference type="Pfam" id="PF00046">
    <property type="entry name" value="Homeodomain"/>
    <property type="match status" value="1"/>
</dbReference>
<reference evidence="13 14" key="1">
    <citation type="submission" date="2018-04" db="EMBL/GenBank/DDBJ databases">
        <authorList>
            <person name="Vogel A."/>
        </authorList>
    </citation>
    <scope>NUCLEOTIDE SEQUENCE [LARGE SCALE GENOMIC DNA]</scope>
</reference>
<name>A0A484NCZ1_9ASTE</name>
<gene>
    <name evidence="13" type="ORF">CCAM_LOCUS40868</name>
</gene>
<evidence type="ECO:0000256" key="9">
    <source>
        <dbReference type="PROSITE-ProRule" id="PRU00108"/>
    </source>
</evidence>
<feature type="region of interest" description="Disordered" evidence="11">
    <location>
        <begin position="115"/>
        <end position="146"/>
    </location>
</feature>
<dbReference type="GO" id="GO:0010067">
    <property type="term" value="P:procambium histogenesis"/>
    <property type="evidence" value="ECO:0007669"/>
    <property type="project" value="InterPro"/>
</dbReference>